<accession>A0ABS0XKC2</accession>
<reference evidence="6" key="1">
    <citation type="submission" date="2020-12" db="EMBL/GenBank/DDBJ databases">
        <title>Hymenobacter sp.</title>
        <authorList>
            <person name="Kim M.K."/>
        </authorList>
    </citation>
    <scope>NUCLEOTIDE SEQUENCE [LARGE SCALE GENOMIC DNA]</scope>
    <source>
        <strain evidence="6">BT553</strain>
    </source>
</reference>
<dbReference type="SUPFAM" id="SSF48452">
    <property type="entry name" value="TPR-like"/>
    <property type="match status" value="2"/>
</dbReference>
<dbReference type="InterPro" id="IPR019734">
    <property type="entry name" value="TPR_rpt"/>
</dbReference>
<dbReference type="PANTHER" id="PTHR44943">
    <property type="entry name" value="CELLULOSE SYNTHASE OPERON PROTEIN C"/>
    <property type="match status" value="1"/>
</dbReference>
<name>A0ABS0XKC2_9SPHN</name>
<feature type="region of interest" description="Disordered" evidence="4">
    <location>
        <begin position="1"/>
        <end position="22"/>
    </location>
</feature>
<feature type="region of interest" description="Disordered" evidence="4">
    <location>
        <begin position="525"/>
        <end position="549"/>
    </location>
</feature>
<evidence type="ECO:0000256" key="4">
    <source>
        <dbReference type="SAM" id="MobiDB-lite"/>
    </source>
</evidence>
<dbReference type="EMBL" id="JAELXS010000001">
    <property type="protein sequence ID" value="MBJ6120490.1"/>
    <property type="molecule type" value="Genomic_DNA"/>
</dbReference>
<comment type="caution">
    <text evidence="5">The sequence shown here is derived from an EMBL/GenBank/DDBJ whole genome shotgun (WGS) entry which is preliminary data.</text>
</comment>
<evidence type="ECO:0000313" key="5">
    <source>
        <dbReference type="EMBL" id="MBJ6120490.1"/>
    </source>
</evidence>
<dbReference type="SMART" id="SM00028">
    <property type="entry name" value="TPR"/>
    <property type="match status" value="3"/>
</dbReference>
<organism evidence="5 6">
    <name type="scientific">Sphingomonas mollis</name>
    <dbReference type="NCBI Taxonomy" id="2795726"/>
    <lineage>
        <taxon>Bacteria</taxon>
        <taxon>Pseudomonadati</taxon>
        <taxon>Pseudomonadota</taxon>
        <taxon>Alphaproteobacteria</taxon>
        <taxon>Sphingomonadales</taxon>
        <taxon>Sphingomonadaceae</taxon>
        <taxon>Sphingomonas</taxon>
    </lineage>
</organism>
<gene>
    <name evidence="5" type="ORF">JAO74_01660</name>
</gene>
<dbReference type="PROSITE" id="PS50005">
    <property type="entry name" value="TPR"/>
    <property type="match status" value="1"/>
</dbReference>
<dbReference type="Proteomes" id="UP000640426">
    <property type="component" value="Unassembled WGS sequence"/>
</dbReference>
<dbReference type="InterPro" id="IPR011990">
    <property type="entry name" value="TPR-like_helical_dom_sf"/>
</dbReference>
<protein>
    <recommendedName>
        <fullName evidence="7">Tetratricopeptide repeat protein</fullName>
    </recommendedName>
</protein>
<dbReference type="Gene3D" id="1.25.40.10">
    <property type="entry name" value="Tetratricopeptide repeat domain"/>
    <property type="match status" value="2"/>
</dbReference>
<evidence type="ECO:0000256" key="1">
    <source>
        <dbReference type="ARBA" id="ARBA00022737"/>
    </source>
</evidence>
<keyword evidence="1" id="KW-0677">Repeat</keyword>
<dbReference type="PANTHER" id="PTHR44943:SF8">
    <property type="entry name" value="TPR REPEAT-CONTAINING PROTEIN MJ0263"/>
    <property type="match status" value="1"/>
</dbReference>
<keyword evidence="2 3" id="KW-0802">TPR repeat</keyword>
<dbReference type="InterPro" id="IPR051685">
    <property type="entry name" value="Ycf3/AcsC/BcsC/TPR_MFPF"/>
</dbReference>
<feature type="compositionally biased region" description="Basic and acidic residues" evidence="4">
    <location>
        <begin position="537"/>
        <end position="549"/>
    </location>
</feature>
<feature type="compositionally biased region" description="Basic residues" evidence="4">
    <location>
        <begin position="1"/>
        <end position="11"/>
    </location>
</feature>
<evidence type="ECO:0008006" key="7">
    <source>
        <dbReference type="Google" id="ProtNLM"/>
    </source>
</evidence>
<keyword evidence="6" id="KW-1185">Reference proteome</keyword>
<evidence type="ECO:0000313" key="6">
    <source>
        <dbReference type="Proteomes" id="UP000640426"/>
    </source>
</evidence>
<evidence type="ECO:0000256" key="2">
    <source>
        <dbReference type="ARBA" id="ARBA00022803"/>
    </source>
</evidence>
<evidence type="ECO:0000256" key="3">
    <source>
        <dbReference type="PROSITE-ProRule" id="PRU00339"/>
    </source>
</evidence>
<proteinExistence type="predicted"/>
<sequence>MMVRQQRRRGARIATSRHPGGGSARRIVMTALAVGGAILLAGCQSPAERAAEAMAMAQQLASAGQYGPAQQQFDIAVAARDDLPELWMARARNQVALNDYAGAFGSFRNALDQDRTNREALDAVAQLSLATGRLDDARDYATQILSLDPNNMNALLVDATVAFRRGRLDYTEKQIAKIRTLEPDNEAGRVLASQFAQRRGRLAEAQSLIEPIFIAGEGGRELRRQLQSLYERSGNARGLLAIAQRNAAEQPRDPATQLALAKQLLLSGQDRAAAQALDQIHRAAPGDAQRDLTVAMLADVDVAGPTLIAMLATLSPPDPELALAAAQYALARGDYATAERLLAPTARDRQVGPDTADEQGAYALALAGLGRTDDAAGRAKTALQFDDGQTEALMARTLVELAARNIDGALRDARVVAAQSADYAPGSALLSRVFNVAGDKLLADRALFDAINADRNDPIALRQLTTMLVQRGRGDDAIDYARGFTVRNPASVAGWSIRQQLCRQTRDANCTARATAMIARLHGQSAALPATPEDEQLAERDYSDGGDAK</sequence>
<feature type="repeat" description="TPR" evidence="3">
    <location>
        <begin position="118"/>
        <end position="151"/>
    </location>
</feature>